<reference evidence="2" key="1">
    <citation type="journal article" date="2023" name="G3 (Bethesda)">
        <title>Genome assembly and association tests identify interacting loci associated with vigor, precocity, and sex in interspecific pistachio rootstocks.</title>
        <authorList>
            <person name="Palmer W."/>
            <person name="Jacygrad E."/>
            <person name="Sagayaradj S."/>
            <person name="Cavanaugh K."/>
            <person name="Han R."/>
            <person name="Bertier L."/>
            <person name="Beede B."/>
            <person name="Kafkas S."/>
            <person name="Golino D."/>
            <person name="Preece J."/>
            <person name="Michelmore R."/>
        </authorList>
    </citation>
    <scope>NUCLEOTIDE SEQUENCE [LARGE SCALE GENOMIC DNA]</scope>
</reference>
<accession>A0ACC1AU97</accession>
<proteinExistence type="predicted"/>
<name>A0ACC1AU97_9ROSI</name>
<dbReference type="EMBL" id="CM047904">
    <property type="protein sequence ID" value="KAJ0090243.1"/>
    <property type="molecule type" value="Genomic_DNA"/>
</dbReference>
<organism evidence="1 2">
    <name type="scientific">Pistacia atlantica</name>
    <dbReference type="NCBI Taxonomy" id="434234"/>
    <lineage>
        <taxon>Eukaryota</taxon>
        <taxon>Viridiplantae</taxon>
        <taxon>Streptophyta</taxon>
        <taxon>Embryophyta</taxon>
        <taxon>Tracheophyta</taxon>
        <taxon>Spermatophyta</taxon>
        <taxon>Magnoliopsida</taxon>
        <taxon>eudicotyledons</taxon>
        <taxon>Gunneridae</taxon>
        <taxon>Pentapetalae</taxon>
        <taxon>rosids</taxon>
        <taxon>malvids</taxon>
        <taxon>Sapindales</taxon>
        <taxon>Anacardiaceae</taxon>
        <taxon>Pistacia</taxon>
    </lineage>
</organism>
<dbReference type="Proteomes" id="UP001164250">
    <property type="component" value="Chromosome 8"/>
</dbReference>
<keyword evidence="2" id="KW-1185">Reference proteome</keyword>
<comment type="caution">
    <text evidence="1">The sequence shown here is derived from an EMBL/GenBank/DDBJ whole genome shotgun (WGS) entry which is preliminary data.</text>
</comment>
<gene>
    <name evidence="1" type="ORF">Patl1_13660</name>
</gene>
<evidence type="ECO:0000313" key="2">
    <source>
        <dbReference type="Proteomes" id="UP001164250"/>
    </source>
</evidence>
<protein>
    <submittedName>
        <fullName evidence="1">Uncharacterized protein</fullName>
    </submittedName>
</protein>
<sequence length="186" mass="20686">MLSVSSFGRSSPHSHYSRTFELPDDYEELYSRRDSDYGVGGAMLPIFLNDLRRNNQQQEDLVEVTLELEEDAIVLCSVTPTAPLSNHTGDSSDVPSGILGRSLSASSRLRRKFSWLTSGSSRTSSSDIVDRKISARDARRIKAKLERTRSSAQRGLKGLRFISKTTGVSDAEELWKKVASRFRVAG</sequence>
<evidence type="ECO:0000313" key="1">
    <source>
        <dbReference type="EMBL" id="KAJ0090243.1"/>
    </source>
</evidence>